<name>A0A317XQX9_9BASI</name>
<accession>A0A317XQX9</accession>
<dbReference type="Proteomes" id="UP000246740">
    <property type="component" value="Unassembled WGS sequence"/>
</dbReference>
<evidence type="ECO:0000313" key="1">
    <source>
        <dbReference type="EMBL" id="PWZ00716.1"/>
    </source>
</evidence>
<protein>
    <submittedName>
        <fullName evidence="1">Uncharacterized protein</fullName>
    </submittedName>
</protein>
<reference evidence="1 2" key="1">
    <citation type="journal article" date="2018" name="Mol. Biol. Evol.">
        <title>Broad Genomic Sampling Reveals a Smut Pathogenic Ancestry of the Fungal Clade Ustilaginomycotina.</title>
        <authorList>
            <person name="Kijpornyongpan T."/>
            <person name="Mondo S.J."/>
            <person name="Barry K."/>
            <person name="Sandor L."/>
            <person name="Lee J."/>
            <person name="Lipzen A."/>
            <person name="Pangilinan J."/>
            <person name="LaButti K."/>
            <person name="Hainaut M."/>
            <person name="Henrissat B."/>
            <person name="Grigoriev I.V."/>
            <person name="Spatafora J.W."/>
            <person name="Aime M.C."/>
        </authorList>
    </citation>
    <scope>NUCLEOTIDE SEQUENCE [LARGE SCALE GENOMIC DNA]</scope>
    <source>
        <strain evidence="1 2">MCA 3645</strain>
    </source>
</reference>
<sequence length="85" mass="10013">MRCDSDSSRLLMHELLCCSLEYCVAHRDQHCRLRRLHHQSSCRHTHFHALLYLLSLTGLSHRRGRVAAHVARIQSFGQCHQPRRD</sequence>
<proteinExistence type="predicted"/>
<dbReference type="InParanoid" id="A0A317XQX9"/>
<evidence type="ECO:0000313" key="2">
    <source>
        <dbReference type="Proteomes" id="UP000246740"/>
    </source>
</evidence>
<dbReference type="AlphaFoldDB" id="A0A317XQX9"/>
<dbReference type="EMBL" id="KZ819192">
    <property type="protein sequence ID" value="PWZ00716.1"/>
    <property type="molecule type" value="Genomic_DNA"/>
</dbReference>
<keyword evidence="2" id="KW-1185">Reference proteome</keyword>
<organism evidence="1 2">
    <name type="scientific">Testicularia cyperi</name>
    <dbReference type="NCBI Taxonomy" id="1882483"/>
    <lineage>
        <taxon>Eukaryota</taxon>
        <taxon>Fungi</taxon>
        <taxon>Dikarya</taxon>
        <taxon>Basidiomycota</taxon>
        <taxon>Ustilaginomycotina</taxon>
        <taxon>Ustilaginomycetes</taxon>
        <taxon>Ustilaginales</taxon>
        <taxon>Anthracoideaceae</taxon>
        <taxon>Testicularia</taxon>
    </lineage>
</organism>
<gene>
    <name evidence="1" type="ORF">BCV70DRAFT_99853</name>
</gene>